<organism evidence="2 3">
    <name type="scientific">Tropilaelaps mercedesae</name>
    <dbReference type="NCBI Taxonomy" id="418985"/>
    <lineage>
        <taxon>Eukaryota</taxon>
        <taxon>Metazoa</taxon>
        <taxon>Ecdysozoa</taxon>
        <taxon>Arthropoda</taxon>
        <taxon>Chelicerata</taxon>
        <taxon>Arachnida</taxon>
        <taxon>Acari</taxon>
        <taxon>Parasitiformes</taxon>
        <taxon>Mesostigmata</taxon>
        <taxon>Gamasina</taxon>
        <taxon>Dermanyssoidea</taxon>
        <taxon>Laelapidae</taxon>
        <taxon>Tropilaelaps</taxon>
    </lineage>
</organism>
<dbReference type="Pfam" id="PF04840">
    <property type="entry name" value="Vps16_C"/>
    <property type="match status" value="1"/>
</dbReference>
<dbReference type="OrthoDB" id="1792at2759"/>
<dbReference type="GO" id="GO:0030897">
    <property type="term" value="C:HOPS complex"/>
    <property type="evidence" value="ECO:0007669"/>
    <property type="project" value="TreeGrafter"/>
</dbReference>
<evidence type="ECO:0000313" key="2">
    <source>
        <dbReference type="EMBL" id="OQR80097.1"/>
    </source>
</evidence>
<dbReference type="InParanoid" id="A0A1V9Y2V9"/>
<protein>
    <submittedName>
        <fullName evidence="2">Vacuolar protein sorting-associated protein 16-like</fullName>
    </submittedName>
</protein>
<dbReference type="GO" id="GO:0016197">
    <property type="term" value="P:endosomal transport"/>
    <property type="evidence" value="ECO:0007669"/>
    <property type="project" value="TreeGrafter"/>
</dbReference>
<sequence length="139" mass="16228">GNELRVAEDIKKEFGVSDRRWMWLRAKVLAQEEQWDELEKLSKSKRVPLIGFQGFAEVCLSHSNKMEALKYILKLKEDTKVNFVLRYTDGDIKKAAKLALEQKDLECLQLLREKAIEKTRTANLANEIDEYVSQLRSKK</sequence>
<dbReference type="GO" id="GO:0005768">
    <property type="term" value="C:endosome"/>
    <property type="evidence" value="ECO:0007669"/>
    <property type="project" value="TreeGrafter"/>
</dbReference>
<reference evidence="2 3" key="1">
    <citation type="journal article" date="2017" name="Gigascience">
        <title>Draft genome of the honey bee ectoparasitic mite, Tropilaelaps mercedesae, is shaped by the parasitic life history.</title>
        <authorList>
            <person name="Dong X."/>
            <person name="Armstrong S.D."/>
            <person name="Xia D."/>
            <person name="Makepeace B.L."/>
            <person name="Darby A.C."/>
            <person name="Kadowaki T."/>
        </authorList>
    </citation>
    <scope>NUCLEOTIDE SEQUENCE [LARGE SCALE GENOMIC DNA]</scope>
    <source>
        <strain evidence="2">Wuxi-XJTLU</strain>
    </source>
</reference>
<name>A0A1V9Y2V9_9ACAR</name>
<dbReference type="GO" id="GO:0005765">
    <property type="term" value="C:lysosomal membrane"/>
    <property type="evidence" value="ECO:0007669"/>
    <property type="project" value="TreeGrafter"/>
</dbReference>
<dbReference type="GO" id="GO:0003779">
    <property type="term" value="F:actin binding"/>
    <property type="evidence" value="ECO:0007669"/>
    <property type="project" value="TreeGrafter"/>
</dbReference>
<evidence type="ECO:0000259" key="1">
    <source>
        <dbReference type="Pfam" id="PF04840"/>
    </source>
</evidence>
<dbReference type="InterPro" id="IPR006925">
    <property type="entry name" value="Vps16_C"/>
</dbReference>
<dbReference type="AlphaFoldDB" id="A0A1V9Y2V9"/>
<dbReference type="InterPro" id="IPR016534">
    <property type="entry name" value="VPS16"/>
</dbReference>
<dbReference type="Proteomes" id="UP000192247">
    <property type="component" value="Unassembled WGS sequence"/>
</dbReference>
<feature type="domain" description="Vps16 C-terminal" evidence="1">
    <location>
        <begin position="2"/>
        <end position="120"/>
    </location>
</feature>
<proteinExistence type="predicted"/>
<evidence type="ECO:0000313" key="3">
    <source>
        <dbReference type="Proteomes" id="UP000192247"/>
    </source>
</evidence>
<gene>
    <name evidence="2" type="ORF">BIW11_05293</name>
</gene>
<dbReference type="PANTHER" id="PTHR12811:SF0">
    <property type="entry name" value="VACUOLAR PROTEIN SORTING-ASSOCIATED PROTEIN 16 HOMOLOG"/>
    <property type="match status" value="1"/>
</dbReference>
<comment type="caution">
    <text evidence="2">The sequence shown here is derived from an EMBL/GenBank/DDBJ whole genome shotgun (WGS) entry which is preliminary data.</text>
</comment>
<dbReference type="GO" id="GO:0006886">
    <property type="term" value="P:intracellular protein transport"/>
    <property type="evidence" value="ECO:0007669"/>
    <property type="project" value="InterPro"/>
</dbReference>
<accession>A0A1V9Y2V9</accession>
<dbReference type="STRING" id="418985.A0A1V9Y2V9"/>
<feature type="non-terminal residue" evidence="2">
    <location>
        <position position="1"/>
    </location>
</feature>
<dbReference type="PANTHER" id="PTHR12811">
    <property type="entry name" value="VACUOLAR PROTEIN SORTING VPS16"/>
    <property type="match status" value="1"/>
</dbReference>
<keyword evidence="3" id="KW-1185">Reference proteome</keyword>
<dbReference type="EMBL" id="MNPL01000348">
    <property type="protein sequence ID" value="OQR80097.1"/>
    <property type="molecule type" value="Genomic_DNA"/>
</dbReference>
<dbReference type="GO" id="GO:0042144">
    <property type="term" value="P:vacuole fusion, non-autophagic"/>
    <property type="evidence" value="ECO:0007669"/>
    <property type="project" value="TreeGrafter"/>
</dbReference>